<dbReference type="Proteomes" id="UP001194580">
    <property type="component" value="Unassembled WGS sequence"/>
</dbReference>
<feature type="non-terminal residue" evidence="2">
    <location>
        <position position="53"/>
    </location>
</feature>
<name>A0AAD4D5H1_9FUNG</name>
<proteinExistence type="predicted"/>
<feature type="compositionally biased region" description="Polar residues" evidence="1">
    <location>
        <begin position="35"/>
        <end position="45"/>
    </location>
</feature>
<protein>
    <submittedName>
        <fullName evidence="2">Uncharacterized protein</fullName>
    </submittedName>
</protein>
<organism evidence="2 3">
    <name type="scientific">Linnemannia exigua</name>
    <dbReference type="NCBI Taxonomy" id="604196"/>
    <lineage>
        <taxon>Eukaryota</taxon>
        <taxon>Fungi</taxon>
        <taxon>Fungi incertae sedis</taxon>
        <taxon>Mucoromycota</taxon>
        <taxon>Mortierellomycotina</taxon>
        <taxon>Mortierellomycetes</taxon>
        <taxon>Mortierellales</taxon>
        <taxon>Mortierellaceae</taxon>
        <taxon>Linnemannia</taxon>
    </lineage>
</organism>
<evidence type="ECO:0000313" key="2">
    <source>
        <dbReference type="EMBL" id="KAG0268359.1"/>
    </source>
</evidence>
<feature type="region of interest" description="Disordered" evidence="1">
    <location>
        <begin position="1"/>
        <end position="45"/>
    </location>
</feature>
<sequence>PRQNWISRHFRTRSPACRSSWMPSRSEERKWWPMQPSSTGDSSNGMVEALTMS</sequence>
<dbReference type="EMBL" id="JAAAIL010001531">
    <property type="protein sequence ID" value="KAG0268359.1"/>
    <property type="molecule type" value="Genomic_DNA"/>
</dbReference>
<evidence type="ECO:0000313" key="3">
    <source>
        <dbReference type="Proteomes" id="UP001194580"/>
    </source>
</evidence>
<comment type="caution">
    <text evidence="2">The sequence shown here is derived from an EMBL/GenBank/DDBJ whole genome shotgun (WGS) entry which is preliminary data.</text>
</comment>
<reference evidence="2" key="1">
    <citation type="journal article" date="2020" name="Fungal Divers.">
        <title>Resolving the Mortierellaceae phylogeny through synthesis of multi-gene phylogenetics and phylogenomics.</title>
        <authorList>
            <person name="Vandepol N."/>
            <person name="Liber J."/>
            <person name="Desiro A."/>
            <person name="Na H."/>
            <person name="Kennedy M."/>
            <person name="Barry K."/>
            <person name="Grigoriev I.V."/>
            <person name="Miller A.N."/>
            <person name="O'Donnell K."/>
            <person name="Stajich J.E."/>
            <person name="Bonito G."/>
        </authorList>
    </citation>
    <scope>NUCLEOTIDE SEQUENCE</scope>
    <source>
        <strain evidence="2">NRRL 28262</strain>
    </source>
</reference>
<evidence type="ECO:0000256" key="1">
    <source>
        <dbReference type="SAM" id="MobiDB-lite"/>
    </source>
</evidence>
<dbReference type="AlphaFoldDB" id="A0AAD4D5H1"/>
<gene>
    <name evidence="2" type="ORF">BGZ95_002496</name>
</gene>
<feature type="non-terminal residue" evidence="2">
    <location>
        <position position="1"/>
    </location>
</feature>
<keyword evidence="3" id="KW-1185">Reference proteome</keyword>
<accession>A0AAD4D5H1</accession>